<dbReference type="PIRSF" id="PIRSF000077">
    <property type="entry name" value="Thioredoxin"/>
    <property type="match status" value="1"/>
</dbReference>
<evidence type="ECO:0000256" key="4">
    <source>
        <dbReference type="ARBA" id="ARBA00023157"/>
    </source>
</evidence>
<reference evidence="9" key="1">
    <citation type="submission" date="2021-04" db="EMBL/GenBank/DDBJ databases">
        <title>Draft genome sequence of StrPh-CL8, a phytoplasma strain causing strawberry phyllody in Chile.</title>
        <authorList>
            <person name="Cui W."/>
            <person name="Zamorano A."/>
            <person name="Fiore N."/>
        </authorList>
    </citation>
    <scope>NUCLEOTIDE SEQUENCE [LARGE SCALE GENOMIC DNA]</scope>
    <source>
        <strain evidence="9">StrPh-Cl</strain>
    </source>
</reference>
<dbReference type="Pfam" id="PF00085">
    <property type="entry name" value="Thioredoxin"/>
    <property type="match status" value="1"/>
</dbReference>
<protein>
    <recommendedName>
        <fullName evidence="6 7">Thioredoxin</fullName>
    </recommendedName>
</protein>
<evidence type="ECO:0000313" key="10">
    <source>
        <dbReference type="Proteomes" id="UP000811481"/>
    </source>
</evidence>
<proteinExistence type="inferred from homology"/>
<gene>
    <name evidence="9" type="primary">trxA</name>
    <name evidence="9" type="ORF">J8J04_01280</name>
</gene>
<dbReference type="InterPro" id="IPR005746">
    <property type="entry name" value="Thioredoxin"/>
</dbReference>
<name>A0ABS5K359_9MOLU</name>
<keyword evidence="5" id="KW-0676">Redox-active center</keyword>
<sequence>MPINHVINYQGENFNELLHQKELVLVDFFATWCPPCQKLAPILEEVAVLQKEVLFLKVDIDDYRKLTLEHQISSFPTLILYKNKKELVRQVGSLDKESLLVFLNTHQ</sequence>
<dbReference type="CDD" id="cd02947">
    <property type="entry name" value="TRX_family"/>
    <property type="match status" value="1"/>
</dbReference>
<dbReference type="InterPro" id="IPR036249">
    <property type="entry name" value="Thioredoxin-like_sf"/>
</dbReference>
<accession>A0ABS5K359</accession>
<comment type="similarity">
    <text evidence="1 7">Belongs to the thioredoxin family.</text>
</comment>
<keyword evidence="4" id="KW-1015">Disulfide bond</keyword>
<dbReference type="NCBIfam" id="TIGR01068">
    <property type="entry name" value="thioredoxin"/>
    <property type="match status" value="1"/>
</dbReference>
<dbReference type="SUPFAM" id="SSF52833">
    <property type="entry name" value="Thioredoxin-like"/>
    <property type="match status" value="1"/>
</dbReference>
<comment type="caution">
    <text evidence="9">The sequence shown here is derived from an EMBL/GenBank/DDBJ whole genome shotgun (WGS) entry which is preliminary data.</text>
</comment>
<evidence type="ECO:0000313" key="9">
    <source>
        <dbReference type="EMBL" id="MBS2126334.1"/>
    </source>
</evidence>
<dbReference type="InterPro" id="IPR013766">
    <property type="entry name" value="Thioredoxin_domain"/>
</dbReference>
<dbReference type="RefSeq" id="WP_212331195.1">
    <property type="nucleotide sequence ID" value="NZ_JAGVRH010000003.1"/>
</dbReference>
<evidence type="ECO:0000256" key="6">
    <source>
        <dbReference type="NCBIfam" id="TIGR01068"/>
    </source>
</evidence>
<dbReference type="PANTHER" id="PTHR45663">
    <property type="entry name" value="GEO12009P1"/>
    <property type="match status" value="1"/>
</dbReference>
<evidence type="ECO:0000256" key="7">
    <source>
        <dbReference type="PIRNR" id="PIRNR000077"/>
    </source>
</evidence>
<feature type="domain" description="Thioredoxin" evidence="8">
    <location>
        <begin position="1"/>
        <end position="107"/>
    </location>
</feature>
<dbReference type="PANTHER" id="PTHR45663:SF11">
    <property type="entry name" value="GEO12009P1"/>
    <property type="match status" value="1"/>
</dbReference>
<dbReference type="EMBL" id="JAGVRH010000003">
    <property type="protein sequence ID" value="MBS2126334.1"/>
    <property type="molecule type" value="Genomic_DNA"/>
</dbReference>
<evidence type="ECO:0000256" key="5">
    <source>
        <dbReference type="ARBA" id="ARBA00023284"/>
    </source>
</evidence>
<organism evidence="9 10">
    <name type="scientific">'Fragaria x ananassa' phyllody phytoplasma</name>
    <dbReference type="NCBI Taxonomy" id="2358428"/>
    <lineage>
        <taxon>Bacteria</taxon>
        <taxon>Bacillati</taxon>
        <taxon>Mycoplasmatota</taxon>
        <taxon>Mollicutes</taxon>
        <taxon>Acholeplasmatales</taxon>
        <taxon>Acholeplasmataceae</taxon>
        <taxon>Candidatus Phytoplasma</taxon>
        <taxon>16SrXIII (Mexican periwinkle virescence group)</taxon>
    </lineage>
</organism>
<dbReference type="InterPro" id="IPR017937">
    <property type="entry name" value="Thioredoxin_CS"/>
</dbReference>
<keyword evidence="2" id="KW-0813">Transport</keyword>
<dbReference type="Proteomes" id="UP000811481">
    <property type="component" value="Unassembled WGS sequence"/>
</dbReference>
<keyword evidence="10" id="KW-1185">Reference proteome</keyword>
<evidence type="ECO:0000256" key="3">
    <source>
        <dbReference type="ARBA" id="ARBA00022982"/>
    </source>
</evidence>
<keyword evidence="3" id="KW-0249">Electron transport</keyword>
<evidence type="ECO:0000256" key="2">
    <source>
        <dbReference type="ARBA" id="ARBA00022448"/>
    </source>
</evidence>
<dbReference type="PROSITE" id="PS51352">
    <property type="entry name" value="THIOREDOXIN_2"/>
    <property type="match status" value="1"/>
</dbReference>
<dbReference type="PRINTS" id="PR00421">
    <property type="entry name" value="THIOREDOXIN"/>
</dbReference>
<evidence type="ECO:0000259" key="8">
    <source>
        <dbReference type="PROSITE" id="PS51352"/>
    </source>
</evidence>
<dbReference type="Gene3D" id="3.40.30.10">
    <property type="entry name" value="Glutaredoxin"/>
    <property type="match status" value="1"/>
</dbReference>
<evidence type="ECO:0000256" key="1">
    <source>
        <dbReference type="ARBA" id="ARBA00008987"/>
    </source>
</evidence>
<dbReference type="PROSITE" id="PS00194">
    <property type="entry name" value="THIOREDOXIN_1"/>
    <property type="match status" value="1"/>
</dbReference>